<dbReference type="SUPFAM" id="SSF55781">
    <property type="entry name" value="GAF domain-like"/>
    <property type="match status" value="1"/>
</dbReference>
<feature type="domain" description="PelD GGDEF" evidence="2">
    <location>
        <begin position="323"/>
        <end position="432"/>
    </location>
</feature>
<dbReference type="Proteomes" id="UP000193100">
    <property type="component" value="Chromosome"/>
</dbReference>
<dbReference type="Pfam" id="PF16963">
    <property type="entry name" value="PelD_GGDEF"/>
    <property type="match status" value="1"/>
</dbReference>
<keyword evidence="1" id="KW-1133">Transmembrane helix</keyword>
<dbReference type="EMBL" id="CP020931">
    <property type="protein sequence ID" value="ARM85969.1"/>
    <property type="molecule type" value="Genomic_DNA"/>
</dbReference>
<organism evidence="3 4">
    <name type="scientific">Marinobacter salarius</name>
    <dbReference type="NCBI Taxonomy" id="1420917"/>
    <lineage>
        <taxon>Bacteria</taxon>
        <taxon>Pseudomonadati</taxon>
        <taxon>Pseudomonadota</taxon>
        <taxon>Gammaproteobacteria</taxon>
        <taxon>Pseudomonadales</taxon>
        <taxon>Marinobacteraceae</taxon>
        <taxon>Marinobacter</taxon>
    </lineage>
</organism>
<reference evidence="3 4" key="1">
    <citation type="submission" date="2017-04" db="EMBL/GenBank/DDBJ databases">
        <title>Genome Sequence of Marinobacter salarius strain SMR5 Isolated from a culture of the Diatom Skeletonema marinoi.</title>
        <authorList>
            <person name="Topel M."/>
            <person name="Pinder M.I.M."/>
            <person name="Johansson O.N."/>
            <person name="Kourtchenko O."/>
            <person name="Godhe A."/>
            <person name="Clarke A.K."/>
        </authorList>
    </citation>
    <scope>NUCLEOTIDE SEQUENCE [LARGE SCALE GENOMIC DNA]</scope>
    <source>
        <strain evidence="3 4">SMR5</strain>
    </source>
</reference>
<name>A0A1W6KF68_9GAMM</name>
<protein>
    <submittedName>
        <fullName evidence="3">PelD GGDEF domain protein</fullName>
    </submittedName>
</protein>
<evidence type="ECO:0000313" key="4">
    <source>
        <dbReference type="Proteomes" id="UP000193100"/>
    </source>
</evidence>
<gene>
    <name evidence="3" type="ORF">MARSALSMR5_03949</name>
</gene>
<dbReference type="GeneID" id="77257865"/>
<evidence type="ECO:0000259" key="2">
    <source>
        <dbReference type="Pfam" id="PF16963"/>
    </source>
</evidence>
<dbReference type="InterPro" id="IPR038367">
    <property type="entry name" value="PelD_GGDEF_sf"/>
</dbReference>
<proteinExistence type="predicted"/>
<accession>A0A1W6KF68</accession>
<dbReference type="Gene3D" id="3.30.70.2880">
    <property type="match status" value="1"/>
</dbReference>
<keyword evidence="1" id="KW-0812">Transmembrane</keyword>
<keyword evidence="1" id="KW-0472">Membrane</keyword>
<feature type="transmembrane region" description="Helical" evidence="1">
    <location>
        <begin position="57"/>
        <end position="82"/>
    </location>
</feature>
<evidence type="ECO:0000256" key="1">
    <source>
        <dbReference type="SAM" id="Phobius"/>
    </source>
</evidence>
<dbReference type="Gene3D" id="3.30.450.40">
    <property type="match status" value="1"/>
</dbReference>
<dbReference type="STRING" id="1420917.AU15_09450"/>
<feature type="transmembrane region" description="Helical" evidence="1">
    <location>
        <begin position="20"/>
        <end position="37"/>
    </location>
</feature>
<sequence length="454" mass="51108">MDEAEQITGEKVRVPIALKWLETLLITAFFLAFSVWHRPDDPFYLTGNFPWPVLGPLLVGLRYGFFMALISALIIIAALGFHLRFEITSGTRDFPYVWTTGVLGISLLAGEFRDYWGRQQQKLEASNDYRGSRLEEFTRNYYLLKVSHDRLEQQLAGSSSSLREALRRLYAQIGEAGQAGLNQETASLMLQLLGRYGQLQIAGIYAVNNGVPEPEPLATVGRFRKVDLKDPLLLHALAERKLVSVQTEFRQRMGDLDTDLLAAIPLIDSEDRFIGLCVIEAMPFFSFEARSLRLLAILAGHMADIAHEQSEIQAGGSPEWRYFRRHLARSGRDAEFFNLPAAMVGLPLADSRNGQLIADHIQKVRRGLDVIAEHRAGNQRYIVVLMPLTDELGLAGYLQRLDDGLREQLGLHASDLVTPQTLQVRNRAQADEWVQAFLFDNQGEHNQGKNSHGQ</sequence>
<dbReference type="RefSeq" id="WP_051946504.1">
    <property type="nucleotide sequence ID" value="NZ_CP020931.1"/>
</dbReference>
<feature type="transmembrane region" description="Helical" evidence="1">
    <location>
        <begin position="94"/>
        <end position="112"/>
    </location>
</feature>
<dbReference type="InterPro" id="IPR029016">
    <property type="entry name" value="GAF-like_dom_sf"/>
</dbReference>
<evidence type="ECO:0000313" key="3">
    <source>
        <dbReference type="EMBL" id="ARM85969.1"/>
    </source>
</evidence>
<dbReference type="AlphaFoldDB" id="A0A1W6KF68"/>
<dbReference type="InterPro" id="IPR031583">
    <property type="entry name" value="PelD_GGDEF"/>
</dbReference>